<dbReference type="RefSeq" id="WP_231488442.1">
    <property type="nucleotide sequence ID" value="NZ_BAAAZO010000001.1"/>
</dbReference>
<proteinExistence type="predicted"/>
<reference evidence="2" key="1">
    <citation type="journal article" date="2019" name="Int. J. Syst. Evol. Microbiol.">
        <title>The Global Catalogue of Microorganisms (GCM) 10K type strain sequencing project: providing services to taxonomists for standard genome sequencing and annotation.</title>
        <authorList>
            <consortium name="The Broad Institute Genomics Platform"/>
            <consortium name="The Broad Institute Genome Sequencing Center for Infectious Disease"/>
            <person name="Wu L."/>
            <person name="Ma J."/>
        </authorList>
    </citation>
    <scope>NUCLEOTIDE SEQUENCE [LARGE SCALE GENOMIC DNA]</scope>
    <source>
        <strain evidence="2">JCM 16902</strain>
    </source>
</reference>
<accession>A0ABP6YXS3</accession>
<dbReference type="Proteomes" id="UP001501074">
    <property type="component" value="Unassembled WGS sequence"/>
</dbReference>
<name>A0ABP6YXS3_9ACTN</name>
<sequence length="54" mass="6179">MDELDRMASTLETCAHKLEVFSARVRVHELGADLRAHPDLAYLDTQLNSFYGRD</sequence>
<evidence type="ECO:0000313" key="1">
    <source>
        <dbReference type="EMBL" id="GAA3592954.1"/>
    </source>
</evidence>
<keyword evidence="2" id="KW-1185">Reference proteome</keyword>
<comment type="caution">
    <text evidence="1">The sequence shown here is derived from an EMBL/GenBank/DDBJ whole genome shotgun (WGS) entry which is preliminary data.</text>
</comment>
<organism evidence="1 2">
    <name type="scientific">Kineosporia mesophila</name>
    <dbReference type="NCBI Taxonomy" id="566012"/>
    <lineage>
        <taxon>Bacteria</taxon>
        <taxon>Bacillati</taxon>
        <taxon>Actinomycetota</taxon>
        <taxon>Actinomycetes</taxon>
        <taxon>Kineosporiales</taxon>
        <taxon>Kineosporiaceae</taxon>
        <taxon>Kineosporia</taxon>
    </lineage>
</organism>
<protein>
    <submittedName>
        <fullName evidence="1">Uncharacterized protein</fullName>
    </submittedName>
</protein>
<dbReference type="EMBL" id="BAAAZO010000001">
    <property type="protein sequence ID" value="GAA3592954.1"/>
    <property type="molecule type" value="Genomic_DNA"/>
</dbReference>
<gene>
    <name evidence="1" type="ORF">GCM10022223_04660</name>
</gene>
<evidence type="ECO:0000313" key="2">
    <source>
        <dbReference type="Proteomes" id="UP001501074"/>
    </source>
</evidence>